<dbReference type="AlphaFoldDB" id="A0A8X7W796"/>
<evidence type="ECO:0000256" key="1">
    <source>
        <dbReference type="SAM" id="MobiDB-lite"/>
    </source>
</evidence>
<keyword evidence="3" id="KW-1185">Reference proteome</keyword>
<feature type="region of interest" description="Disordered" evidence="1">
    <location>
        <begin position="82"/>
        <end position="133"/>
    </location>
</feature>
<name>A0A8X7W796_BRACI</name>
<evidence type="ECO:0000313" key="2">
    <source>
        <dbReference type="EMBL" id="KAG2323690.1"/>
    </source>
</evidence>
<protein>
    <submittedName>
        <fullName evidence="2">Uncharacterized protein</fullName>
    </submittedName>
</protein>
<evidence type="ECO:0000313" key="3">
    <source>
        <dbReference type="Proteomes" id="UP000886595"/>
    </source>
</evidence>
<reference evidence="2 3" key="1">
    <citation type="submission" date="2020-02" db="EMBL/GenBank/DDBJ databases">
        <authorList>
            <person name="Ma Q."/>
            <person name="Huang Y."/>
            <person name="Song X."/>
            <person name="Pei D."/>
        </authorList>
    </citation>
    <scope>NUCLEOTIDE SEQUENCE [LARGE SCALE GENOMIC DNA]</scope>
    <source>
        <strain evidence="2">Sxm20200214</strain>
        <tissue evidence="2">Leaf</tissue>
    </source>
</reference>
<organism evidence="2 3">
    <name type="scientific">Brassica carinata</name>
    <name type="common">Ethiopian mustard</name>
    <name type="synonym">Abyssinian cabbage</name>
    <dbReference type="NCBI Taxonomy" id="52824"/>
    <lineage>
        <taxon>Eukaryota</taxon>
        <taxon>Viridiplantae</taxon>
        <taxon>Streptophyta</taxon>
        <taxon>Embryophyta</taxon>
        <taxon>Tracheophyta</taxon>
        <taxon>Spermatophyta</taxon>
        <taxon>Magnoliopsida</taxon>
        <taxon>eudicotyledons</taxon>
        <taxon>Gunneridae</taxon>
        <taxon>Pentapetalae</taxon>
        <taxon>rosids</taxon>
        <taxon>malvids</taxon>
        <taxon>Brassicales</taxon>
        <taxon>Brassicaceae</taxon>
        <taxon>Brassiceae</taxon>
        <taxon>Brassica</taxon>
    </lineage>
</organism>
<gene>
    <name evidence="2" type="ORF">Bca52824_006418</name>
</gene>
<dbReference type="EMBL" id="JAAMPC010000002">
    <property type="protein sequence ID" value="KAG2323690.1"/>
    <property type="molecule type" value="Genomic_DNA"/>
</dbReference>
<accession>A0A8X7W796</accession>
<sequence length="186" mass="21572">MNWMFSADQGLLKKVQRLELELEDLHNAQNHSQKRSISIDGVTSTSIDSHNGRRSIHYSIRSRRSFDSQGFARQWMDEHSTYPRGHCRRPTLSQWIPQPIPATTPRTRPPLSALEEDTTTKPKEVEDNHLNRKDPYFQRNRSIQSVASIDKCPEFEREPSIWSSKILLGAEMSMGSIETRKILLEE</sequence>
<feature type="compositionally biased region" description="Low complexity" evidence="1">
    <location>
        <begin position="101"/>
        <end position="110"/>
    </location>
</feature>
<feature type="compositionally biased region" description="Basic and acidic residues" evidence="1">
    <location>
        <begin position="118"/>
        <end position="133"/>
    </location>
</feature>
<feature type="region of interest" description="Disordered" evidence="1">
    <location>
        <begin position="28"/>
        <end position="56"/>
    </location>
</feature>
<comment type="caution">
    <text evidence="2">The sequence shown here is derived from an EMBL/GenBank/DDBJ whole genome shotgun (WGS) entry which is preliminary data.</text>
</comment>
<dbReference type="Proteomes" id="UP000886595">
    <property type="component" value="Unassembled WGS sequence"/>
</dbReference>
<proteinExistence type="predicted"/>